<sequence length="178" mass="19123">MSDSSSLSSATVTLVDTNVFISVGNPGTSKYRRFRRAIRRAGVTLRIPARVADEIEDGGVTPALDRAREEGWARIADAPSVTHSEATRARDVARRTIAAKSPGKDEHDVEKADPVFAGLAVEYLLDGTTSDDVTVLTADRVAREAIATAMASLDYADQITILAVWDVIDDGDDDLTFS</sequence>
<accession>C7NQT6</accession>
<dbReference type="EMBL" id="CP001687">
    <property type="protein sequence ID" value="ACV11840.1"/>
    <property type="molecule type" value="Genomic_DNA"/>
</dbReference>
<dbReference type="eggNOG" id="arCOG04497">
    <property type="taxonomic scope" value="Archaea"/>
</dbReference>
<organism evidence="1 2">
    <name type="scientific">Halorhabdus utahensis (strain DSM 12940 / JCM 11049 / AX-2)</name>
    <dbReference type="NCBI Taxonomy" id="519442"/>
    <lineage>
        <taxon>Archaea</taxon>
        <taxon>Methanobacteriati</taxon>
        <taxon>Methanobacteriota</taxon>
        <taxon>Stenosarchaea group</taxon>
        <taxon>Halobacteria</taxon>
        <taxon>Halobacteriales</taxon>
        <taxon>Haloarculaceae</taxon>
        <taxon>Halorhabdus</taxon>
    </lineage>
</organism>
<evidence type="ECO:0000313" key="1">
    <source>
        <dbReference type="EMBL" id="ACV11840.1"/>
    </source>
</evidence>
<evidence type="ECO:0008006" key="3">
    <source>
        <dbReference type="Google" id="ProtNLM"/>
    </source>
</evidence>
<dbReference type="KEGG" id="hut:Huta_1667"/>
<reference evidence="1 2" key="1">
    <citation type="journal article" date="2009" name="Stand. Genomic Sci.">
        <title>Complete genome sequence of Halorhabdus utahensis type strain (AX-2).</title>
        <authorList>
            <person name="Anderson I."/>
            <person name="Tindall B.J."/>
            <person name="Pomrenke H."/>
            <person name="Goker M."/>
            <person name="Lapidus A."/>
            <person name="Nolan M."/>
            <person name="Copeland A."/>
            <person name="Glavina Del Rio T."/>
            <person name="Chen F."/>
            <person name="Tice H."/>
            <person name="Cheng J.F."/>
            <person name="Lucas S."/>
            <person name="Chertkov O."/>
            <person name="Bruce D."/>
            <person name="Brettin T."/>
            <person name="Detter J.C."/>
            <person name="Han C."/>
            <person name="Goodwin L."/>
            <person name="Land M."/>
            <person name="Hauser L."/>
            <person name="Chang Y.J."/>
            <person name="Jeffries C.D."/>
            <person name="Pitluck S."/>
            <person name="Pati A."/>
            <person name="Mavromatis K."/>
            <person name="Ivanova N."/>
            <person name="Ovchinnikova G."/>
            <person name="Chen A."/>
            <person name="Palaniappan K."/>
            <person name="Chain P."/>
            <person name="Rohde M."/>
            <person name="Bristow J."/>
            <person name="Eisen J.A."/>
            <person name="Markowitz V."/>
            <person name="Hugenholtz P."/>
            <person name="Kyrpides N.C."/>
            <person name="Klenk H.P."/>
        </authorList>
    </citation>
    <scope>NUCLEOTIDE SEQUENCE [LARGE SCALE GENOMIC DNA]</scope>
    <source>
        <strain evidence="2">DSM 12940 / JCM 11049 / AX-2</strain>
    </source>
</reference>
<dbReference type="Proteomes" id="UP000002071">
    <property type="component" value="Chromosome"/>
</dbReference>
<name>C7NQT6_HALUD</name>
<keyword evidence="2" id="KW-1185">Reference proteome</keyword>
<dbReference type="AlphaFoldDB" id="C7NQT6"/>
<dbReference type="RefSeq" id="WP_015789413.1">
    <property type="nucleotide sequence ID" value="NC_013158.1"/>
</dbReference>
<dbReference type="OrthoDB" id="198445at2157"/>
<dbReference type="HOGENOM" id="CLU_113180_0_0_2"/>
<dbReference type="GeneID" id="8383947"/>
<dbReference type="Pfam" id="PF26425">
    <property type="entry name" value="PIN_halo"/>
    <property type="match status" value="1"/>
</dbReference>
<evidence type="ECO:0000313" key="2">
    <source>
        <dbReference type="Proteomes" id="UP000002071"/>
    </source>
</evidence>
<dbReference type="STRING" id="519442.Huta_1667"/>
<protein>
    <recommendedName>
        <fullName evidence="3">PIN domain-containing protein</fullName>
    </recommendedName>
</protein>
<proteinExistence type="predicted"/>
<dbReference type="InterPro" id="IPR058703">
    <property type="entry name" value="PIN-containing"/>
</dbReference>
<gene>
    <name evidence="1" type="ordered locus">Huta_1667</name>
</gene>